<keyword evidence="3" id="KW-0804">Transcription</keyword>
<keyword evidence="6" id="KW-1185">Reference proteome</keyword>
<evidence type="ECO:0000313" key="5">
    <source>
        <dbReference type="EMBL" id="TLS51302.1"/>
    </source>
</evidence>
<gene>
    <name evidence="5" type="ORF">FE782_16385</name>
</gene>
<dbReference type="PROSITE" id="PS50043">
    <property type="entry name" value="HTH_LUXR_2"/>
    <property type="match status" value="1"/>
</dbReference>
<protein>
    <submittedName>
        <fullName evidence="5">LuxR family transcriptional regulator</fullName>
    </submittedName>
</protein>
<dbReference type="OrthoDB" id="182489at2"/>
<keyword evidence="1" id="KW-0805">Transcription regulation</keyword>
<evidence type="ECO:0000256" key="3">
    <source>
        <dbReference type="ARBA" id="ARBA00023163"/>
    </source>
</evidence>
<dbReference type="InterPro" id="IPR000792">
    <property type="entry name" value="Tscrpt_reg_LuxR_C"/>
</dbReference>
<evidence type="ECO:0000313" key="6">
    <source>
        <dbReference type="Proteomes" id="UP000309676"/>
    </source>
</evidence>
<name>A0A5R9G4K5_9BACL</name>
<evidence type="ECO:0000256" key="1">
    <source>
        <dbReference type="ARBA" id="ARBA00023015"/>
    </source>
</evidence>
<comment type="caution">
    <text evidence="5">The sequence shown here is derived from an EMBL/GenBank/DDBJ whole genome shotgun (WGS) entry which is preliminary data.</text>
</comment>
<dbReference type="Pfam" id="PF00196">
    <property type="entry name" value="GerE"/>
    <property type="match status" value="1"/>
</dbReference>
<dbReference type="SUPFAM" id="SSF52540">
    <property type="entry name" value="P-loop containing nucleoside triphosphate hydrolases"/>
    <property type="match status" value="1"/>
</dbReference>
<sequence>MSEEKKCERWEGNRLEDGFESRGDIPAGRCAGDRAESRAAERLGDRLGALQRRLFVGRAFELGFFAAFLGRGSTRAERVVNVYGDSGIGKSFLLDRWRELAAERGRAAVFVDIRGAGRSIDVENAISDAWRGAADDAVLVLDHCDELGAAEQWLRESFLPGLRADALVVMASRRPLEGPWAIDPAWRSMTVHLRLEPLGYEEVREYAGRLGLSDEAGDSLWVRSMGHPLAMALCGASTAGPAMLSYDRPEQWDALVRHWAGEAENEALSELLSAASIPLRFDQEALSGIVGEDVSGLLFDRLVRLSFLRRTERGWGMHDTIRDAFRRSLRARKPSTFERYRERWISFVAVRLERRLSERRPVAQELGELLQYLGSPVLRAHYRQSGFSANYLEQADESTLPEVEAYLRRRRDTAKRVRIRCSDPESGTMFRYDLDEERSLLRLTGVDPRRLLEWDRRSLRIVRDPAGAVVGLVAAVPIHRGTIPHLREWIVARAYFASLSDDRLRPLLAPPERPAGWFLLSVDMDDLEREDRRSDIVRIMLDAVLSGGLTVASPPPLPHYEEVHKSMGFETVPGAVHFDYDGTTPTATYVADVRDDRLTAWLRGTIGPSVPQREKPLRLEGERQFEFTPREAEVAKHLVNGATNGQIASRLYISEAAVKKHIQSMLGKAEVRNRTQLVARLLERP</sequence>
<dbReference type="SUPFAM" id="SSF46894">
    <property type="entry name" value="C-terminal effector domain of the bipartite response regulators"/>
    <property type="match status" value="1"/>
</dbReference>
<evidence type="ECO:0000256" key="2">
    <source>
        <dbReference type="ARBA" id="ARBA00023125"/>
    </source>
</evidence>
<dbReference type="Gene3D" id="3.40.50.300">
    <property type="entry name" value="P-loop containing nucleotide triphosphate hydrolases"/>
    <property type="match status" value="1"/>
</dbReference>
<feature type="domain" description="HTH luxR-type" evidence="4">
    <location>
        <begin position="620"/>
        <end position="685"/>
    </location>
</feature>
<dbReference type="PANTHER" id="PTHR44688">
    <property type="entry name" value="DNA-BINDING TRANSCRIPTIONAL ACTIVATOR DEVR_DOSR"/>
    <property type="match status" value="1"/>
</dbReference>
<keyword evidence="2" id="KW-0238">DNA-binding</keyword>
<dbReference type="AlphaFoldDB" id="A0A5R9G4K5"/>
<dbReference type="PANTHER" id="PTHR44688:SF16">
    <property type="entry name" value="DNA-BINDING TRANSCRIPTIONAL ACTIVATOR DEVR_DOSR"/>
    <property type="match status" value="1"/>
</dbReference>
<dbReference type="PRINTS" id="PR00038">
    <property type="entry name" value="HTHLUXR"/>
</dbReference>
<dbReference type="RefSeq" id="WP_138195299.1">
    <property type="nucleotide sequence ID" value="NZ_VCIW01000010.1"/>
</dbReference>
<dbReference type="InterPro" id="IPR027417">
    <property type="entry name" value="P-loop_NTPase"/>
</dbReference>
<reference evidence="5 6" key="1">
    <citation type="submission" date="2019-05" db="EMBL/GenBank/DDBJ databases">
        <authorList>
            <person name="Narsing Rao M.P."/>
            <person name="Li W.J."/>
        </authorList>
    </citation>
    <scope>NUCLEOTIDE SEQUENCE [LARGE SCALE GENOMIC DNA]</scope>
    <source>
        <strain evidence="5 6">SYSU_K30003</strain>
    </source>
</reference>
<dbReference type="InterPro" id="IPR016032">
    <property type="entry name" value="Sig_transdc_resp-reg_C-effctor"/>
</dbReference>
<dbReference type="InterPro" id="IPR036388">
    <property type="entry name" value="WH-like_DNA-bd_sf"/>
</dbReference>
<dbReference type="Proteomes" id="UP000309676">
    <property type="component" value="Unassembled WGS sequence"/>
</dbReference>
<organism evidence="5 6">
    <name type="scientific">Paenibacillus antri</name>
    <dbReference type="NCBI Taxonomy" id="2582848"/>
    <lineage>
        <taxon>Bacteria</taxon>
        <taxon>Bacillati</taxon>
        <taxon>Bacillota</taxon>
        <taxon>Bacilli</taxon>
        <taxon>Bacillales</taxon>
        <taxon>Paenibacillaceae</taxon>
        <taxon>Paenibacillus</taxon>
    </lineage>
</organism>
<dbReference type="GO" id="GO:0003677">
    <property type="term" value="F:DNA binding"/>
    <property type="evidence" value="ECO:0007669"/>
    <property type="project" value="UniProtKB-KW"/>
</dbReference>
<dbReference type="GO" id="GO:0006355">
    <property type="term" value="P:regulation of DNA-templated transcription"/>
    <property type="evidence" value="ECO:0007669"/>
    <property type="project" value="InterPro"/>
</dbReference>
<evidence type="ECO:0000259" key="4">
    <source>
        <dbReference type="PROSITE" id="PS50043"/>
    </source>
</evidence>
<dbReference type="EMBL" id="VCIW01000010">
    <property type="protein sequence ID" value="TLS51302.1"/>
    <property type="molecule type" value="Genomic_DNA"/>
</dbReference>
<proteinExistence type="predicted"/>
<dbReference type="CDD" id="cd06170">
    <property type="entry name" value="LuxR_C_like"/>
    <property type="match status" value="1"/>
</dbReference>
<accession>A0A5R9G4K5</accession>
<dbReference type="Gene3D" id="1.10.10.10">
    <property type="entry name" value="Winged helix-like DNA-binding domain superfamily/Winged helix DNA-binding domain"/>
    <property type="match status" value="1"/>
</dbReference>
<dbReference type="SMART" id="SM00421">
    <property type="entry name" value="HTH_LUXR"/>
    <property type="match status" value="1"/>
</dbReference>